<dbReference type="Pfam" id="PF00534">
    <property type="entry name" value="Glycos_transf_1"/>
    <property type="match status" value="1"/>
</dbReference>
<dbReference type="SUPFAM" id="SSF53756">
    <property type="entry name" value="UDP-Glycosyltransferase/glycogen phosphorylase"/>
    <property type="match status" value="1"/>
</dbReference>
<organism evidence="3 4">
    <name type="scientific">Nitrogeniibacter mangrovi</name>
    <dbReference type="NCBI Taxonomy" id="2016596"/>
    <lineage>
        <taxon>Bacteria</taxon>
        <taxon>Pseudomonadati</taxon>
        <taxon>Pseudomonadota</taxon>
        <taxon>Betaproteobacteria</taxon>
        <taxon>Rhodocyclales</taxon>
        <taxon>Zoogloeaceae</taxon>
        <taxon>Nitrogeniibacter</taxon>
    </lineage>
</organism>
<evidence type="ECO:0000259" key="2">
    <source>
        <dbReference type="Pfam" id="PF13439"/>
    </source>
</evidence>
<gene>
    <name evidence="3" type="ORF">G3580_08480</name>
</gene>
<evidence type="ECO:0000259" key="1">
    <source>
        <dbReference type="Pfam" id="PF00534"/>
    </source>
</evidence>
<dbReference type="Pfam" id="PF13439">
    <property type="entry name" value="Glyco_transf_4"/>
    <property type="match status" value="1"/>
</dbReference>
<dbReference type="KEGG" id="azq:G3580_08480"/>
<dbReference type="AlphaFoldDB" id="A0A6C1B482"/>
<dbReference type="CDD" id="cd03801">
    <property type="entry name" value="GT4_PimA-like"/>
    <property type="match status" value="1"/>
</dbReference>
<keyword evidence="4" id="KW-1185">Reference proteome</keyword>
<accession>A0A6C1B482</accession>
<dbReference type="InterPro" id="IPR050194">
    <property type="entry name" value="Glycosyltransferase_grp1"/>
</dbReference>
<evidence type="ECO:0000313" key="4">
    <source>
        <dbReference type="Proteomes" id="UP000501991"/>
    </source>
</evidence>
<dbReference type="InterPro" id="IPR028098">
    <property type="entry name" value="Glyco_trans_4-like_N"/>
</dbReference>
<dbReference type="Proteomes" id="UP000501991">
    <property type="component" value="Chromosome"/>
</dbReference>
<dbReference type="PANTHER" id="PTHR45947:SF13">
    <property type="entry name" value="TRANSFERASE"/>
    <property type="match status" value="1"/>
</dbReference>
<evidence type="ECO:0000313" key="3">
    <source>
        <dbReference type="EMBL" id="QID17675.1"/>
    </source>
</evidence>
<name>A0A6C1B482_9RHOO</name>
<protein>
    <submittedName>
        <fullName evidence="3">Glycosyltransferase family 4 protein</fullName>
    </submittedName>
</protein>
<feature type="domain" description="Glycosyl transferase family 1" evidence="1">
    <location>
        <begin position="178"/>
        <end position="316"/>
    </location>
</feature>
<dbReference type="RefSeq" id="WP_173764839.1">
    <property type="nucleotide sequence ID" value="NZ_CP048836.1"/>
</dbReference>
<dbReference type="EMBL" id="CP048836">
    <property type="protein sequence ID" value="QID17675.1"/>
    <property type="molecule type" value="Genomic_DNA"/>
</dbReference>
<sequence>MLTNTTRRRFDVIEVTNEMPTHRMGGVGTVMESLMSGLRAEGVRPLWFVTDHAYRPAQLEALLARFPDVAIGSADDLDAFHAPLLHVHSYQQNPALHARLCRRRTIYTVHSLLAFEESSNGVELNGAVQGQEAMIALARCVVLLSESERAKYRALGYEALNPRVRVIHNGVGCAAPYRAPRGKRVLGFCGRLVPRKHPEYVQWMLTEPGFETRRVLIAGRGFSPYARDLLERHALGERVRFLGWCAGARLEAFFDAIDMLAVPTIYEPFGLVALEAAARGIPVVCPRTDGLVDVLGEHAFHCEDTSYEAFRAAMYRWDAATPEALAAVSAGARARYLAAFTDVAMARRYRALFGELTATAAWPQSRPPGSGNRSPAPYPPG</sequence>
<reference evidence="3 4" key="1">
    <citation type="submission" date="2020-02" db="EMBL/GenBank/DDBJ databases">
        <title>Nitrogenibacter mangrovi gen. nov., sp. nov. isolated from mangrove sediment, a denitrifying betaproteobacterium.</title>
        <authorList>
            <person name="Liao H."/>
            <person name="Tian Y."/>
        </authorList>
    </citation>
    <scope>NUCLEOTIDE SEQUENCE [LARGE SCALE GENOMIC DNA]</scope>
    <source>
        <strain evidence="3 4">M9-3-2</strain>
    </source>
</reference>
<proteinExistence type="predicted"/>
<feature type="domain" description="Glycosyltransferase subfamily 4-like N-terminal" evidence="2">
    <location>
        <begin position="24"/>
        <end position="171"/>
    </location>
</feature>
<dbReference type="PANTHER" id="PTHR45947">
    <property type="entry name" value="SULFOQUINOVOSYL TRANSFERASE SQD2"/>
    <property type="match status" value="1"/>
</dbReference>
<dbReference type="InterPro" id="IPR001296">
    <property type="entry name" value="Glyco_trans_1"/>
</dbReference>
<dbReference type="GO" id="GO:0016757">
    <property type="term" value="F:glycosyltransferase activity"/>
    <property type="evidence" value="ECO:0007669"/>
    <property type="project" value="InterPro"/>
</dbReference>
<dbReference type="Gene3D" id="3.40.50.2000">
    <property type="entry name" value="Glycogen Phosphorylase B"/>
    <property type="match status" value="2"/>
</dbReference>
<keyword evidence="3" id="KW-0808">Transferase</keyword>